<feature type="transmembrane region" description="Helical" evidence="5">
    <location>
        <begin position="48"/>
        <end position="72"/>
    </location>
</feature>
<evidence type="ECO:0000313" key="7">
    <source>
        <dbReference type="EMBL" id="GGO90309.1"/>
    </source>
</evidence>
<proteinExistence type="predicted"/>
<keyword evidence="4 5" id="KW-0472">Membrane</keyword>
<dbReference type="Pfam" id="PF01694">
    <property type="entry name" value="Rhomboid"/>
    <property type="match status" value="1"/>
</dbReference>
<dbReference type="InterPro" id="IPR035952">
    <property type="entry name" value="Rhomboid-like_sf"/>
</dbReference>
<feature type="transmembrane region" description="Helical" evidence="5">
    <location>
        <begin position="151"/>
        <end position="174"/>
    </location>
</feature>
<protein>
    <recommendedName>
        <fullName evidence="6">Peptidase S54 rhomboid domain-containing protein</fullName>
    </recommendedName>
</protein>
<feature type="transmembrane region" description="Helical" evidence="5">
    <location>
        <begin position="186"/>
        <end position="211"/>
    </location>
</feature>
<dbReference type="SUPFAM" id="SSF144091">
    <property type="entry name" value="Rhomboid-like"/>
    <property type="match status" value="1"/>
</dbReference>
<reference evidence="7" key="2">
    <citation type="submission" date="2020-09" db="EMBL/GenBank/DDBJ databases">
        <authorList>
            <person name="Sun Q."/>
            <person name="Zhou Y."/>
        </authorList>
    </citation>
    <scope>NUCLEOTIDE SEQUENCE</scope>
    <source>
        <strain evidence="7">CGMCC 4.7201</strain>
    </source>
</reference>
<dbReference type="AlphaFoldDB" id="A0A918DYC3"/>
<comment type="caution">
    <text evidence="7">The sequence shown here is derived from an EMBL/GenBank/DDBJ whole genome shotgun (WGS) entry which is preliminary data.</text>
</comment>
<dbReference type="InterPro" id="IPR022764">
    <property type="entry name" value="Peptidase_S54_rhomboid_dom"/>
</dbReference>
<sequence>MDMHTGILYGCSAAVVVPGTQLLRALAVPPSDDGGGRAILRAVRREPAPVVSVAMVSLMAAAAVAQSVFPALVDHLEPAPGAPWWRLLTATLVQSSGGFQTLFNLAALIAVAPVAEWLLGPARRLLVYVASGPAANVVSAVGWSPRGAGDSVAICGLVGAMATLYALTGGIPALRRLVLLIPTAGAVLCLLANNHGVGVLAGCALGAVLVMRPGPGTATSGPRRFERLPS</sequence>
<evidence type="ECO:0000256" key="1">
    <source>
        <dbReference type="ARBA" id="ARBA00004141"/>
    </source>
</evidence>
<evidence type="ECO:0000256" key="3">
    <source>
        <dbReference type="ARBA" id="ARBA00022989"/>
    </source>
</evidence>
<feature type="domain" description="Peptidase S54 rhomboid" evidence="6">
    <location>
        <begin position="84"/>
        <end position="210"/>
    </location>
</feature>
<dbReference type="GO" id="GO:0016020">
    <property type="term" value="C:membrane"/>
    <property type="evidence" value="ECO:0007669"/>
    <property type="project" value="UniProtKB-SubCell"/>
</dbReference>
<reference evidence="7" key="1">
    <citation type="journal article" date="2014" name="Int. J. Syst. Evol. Microbiol.">
        <title>Complete genome sequence of Corynebacterium casei LMG S-19264T (=DSM 44701T), isolated from a smear-ripened cheese.</title>
        <authorList>
            <consortium name="US DOE Joint Genome Institute (JGI-PGF)"/>
            <person name="Walter F."/>
            <person name="Albersmeier A."/>
            <person name="Kalinowski J."/>
            <person name="Ruckert C."/>
        </authorList>
    </citation>
    <scope>NUCLEOTIDE SEQUENCE</scope>
    <source>
        <strain evidence="7">CGMCC 4.7201</strain>
    </source>
</reference>
<dbReference type="EMBL" id="BMMS01000014">
    <property type="protein sequence ID" value="GGO90309.1"/>
    <property type="molecule type" value="Genomic_DNA"/>
</dbReference>
<evidence type="ECO:0000256" key="2">
    <source>
        <dbReference type="ARBA" id="ARBA00022692"/>
    </source>
</evidence>
<gene>
    <name evidence="7" type="ORF">GCM10012280_35540</name>
</gene>
<dbReference type="Gene3D" id="1.20.1540.10">
    <property type="entry name" value="Rhomboid-like"/>
    <property type="match status" value="1"/>
</dbReference>
<feature type="transmembrane region" description="Helical" evidence="5">
    <location>
        <begin position="125"/>
        <end position="145"/>
    </location>
</feature>
<dbReference type="GO" id="GO:0004252">
    <property type="term" value="F:serine-type endopeptidase activity"/>
    <property type="evidence" value="ECO:0007669"/>
    <property type="project" value="InterPro"/>
</dbReference>
<comment type="subcellular location">
    <subcellularLocation>
        <location evidence="1">Membrane</location>
        <topology evidence="1">Multi-pass membrane protein</topology>
    </subcellularLocation>
</comment>
<evidence type="ECO:0000259" key="6">
    <source>
        <dbReference type="Pfam" id="PF01694"/>
    </source>
</evidence>
<organism evidence="7 8">
    <name type="scientific">Wenjunlia tyrosinilytica</name>
    <dbReference type="NCBI Taxonomy" id="1544741"/>
    <lineage>
        <taxon>Bacteria</taxon>
        <taxon>Bacillati</taxon>
        <taxon>Actinomycetota</taxon>
        <taxon>Actinomycetes</taxon>
        <taxon>Kitasatosporales</taxon>
        <taxon>Streptomycetaceae</taxon>
        <taxon>Wenjunlia</taxon>
    </lineage>
</organism>
<evidence type="ECO:0000256" key="5">
    <source>
        <dbReference type="SAM" id="Phobius"/>
    </source>
</evidence>
<evidence type="ECO:0000256" key="4">
    <source>
        <dbReference type="ARBA" id="ARBA00023136"/>
    </source>
</evidence>
<keyword evidence="3 5" id="KW-1133">Transmembrane helix</keyword>
<evidence type="ECO:0000313" key="8">
    <source>
        <dbReference type="Proteomes" id="UP000641932"/>
    </source>
</evidence>
<dbReference type="Proteomes" id="UP000641932">
    <property type="component" value="Unassembled WGS sequence"/>
</dbReference>
<dbReference type="RefSeq" id="WP_189132669.1">
    <property type="nucleotide sequence ID" value="NZ_BMMS01000014.1"/>
</dbReference>
<keyword evidence="2 5" id="KW-0812">Transmembrane</keyword>
<accession>A0A918DYC3</accession>
<name>A0A918DYC3_9ACTN</name>
<feature type="transmembrane region" description="Helical" evidence="5">
    <location>
        <begin position="92"/>
        <end position="113"/>
    </location>
</feature>
<keyword evidence="8" id="KW-1185">Reference proteome</keyword>